<dbReference type="InterPro" id="IPR045357">
    <property type="entry name" value="Aminopeptidase_N-like_N"/>
</dbReference>
<organism evidence="2 3">
    <name type="scientific">Liquidambar formosana</name>
    <name type="common">Formosan gum</name>
    <dbReference type="NCBI Taxonomy" id="63359"/>
    <lineage>
        <taxon>Eukaryota</taxon>
        <taxon>Viridiplantae</taxon>
        <taxon>Streptophyta</taxon>
        <taxon>Embryophyta</taxon>
        <taxon>Tracheophyta</taxon>
        <taxon>Spermatophyta</taxon>
        <taxon>Magnoliopsida</taxon>
        <taxon>eudicotyledons</taxon>
        <taxon>Gunneridae</taxon>
        <taxon>Pentapetalae</taxon>
        <taxon>Saxifragales</taxon>
        <taxon>Altingiaceae</taxon>
        <taxon>Liquidambar</taxon>
    </lineage>
</organism>
<sequence length="214" mass="23844">MEQYRGQPRLPKFAVPKRYDIRLKPDLVVCKFTASVGIDLDIVDDTAFIVLNAAELSVTLGSVHFKTQNSSEVFEPTKVEMVEEDEILVLEFAHTLPMGMGVLGIGVEGTLNDKMKGFYRSTYELNGEKMNMAVTQFEPADARRCFPCWDEPACKVYFAVPYPLPKLDMAAIPDFASGAMENYGLVTYRDTELLYDDQHSAAVDKQGVCGYADG</sequence>
<dbReference type="GO" id="GO:0006508">
    <property type="term" value="P:proteolysis"/>
    <property type="evidence" value="ECO:0007669"/>
    <property type="project" value="TreeGrafter"/>
</dbReference>
<dbReference type="GO" id="GO:0005615">
    <property type="term" value="C:extracellular space"/>
    <property type="evidence" value="ECO:0007669"/>
    <property type="project" value="TreeGrafter"/>
</dbReference>
<comment type="caution">
    <text evidence="2">The sequence shown here is derived from an EMBL/GenBank/DDBJ whole genome shotgun (WGS) entry which is preliminary data.</text>
</comment>
<dbReference type="GO" id="GO:0043171">
    <property type="term" value="P:peptide catabolic process"/>
    <property type="evidence" value="ECO:0007669"/>
    <property type="project" value="TreeGrafter"/>
</dbReference>
<dbReference type="Gene3D" id="2.60.40.1730">
    <property type="entry name" value="tricorn interacting facor f3 domain"/>
    <property type="match status" value="1"/>
</dbReference>
<dbReference type="GO" id="GO:0016020">
    <property type="term" value="C:membrane"/>
    <property type="evidence" value="ECO:0007669"/>
    <property type="project" value="TreeGrafter"/>
</dbReference>
<feature type="domain" description="Aminopeptidase N-like N-terminal" evidence="1">
    <location>
        <begin position="15"/>
        <end position="160"/>
    </location>
</feature>
<gene>
    <name evidence="2" type="ORF">L1049_019113</name>
</gene>
<evidence type="ECO:0000313" key="2">
    <source>
        <dbReference type="EMBL" id="KAK9274299.1"/>
    </source>
</evidence>
<proteinExistence type="predicted"/>
<dbReference type="GO" id="GO:0005737">
    <property type="term" value="C:cytoplasm"/>
    <property type="evidence" value="ECO:0007669"/>
    <property type="project" value="TreeGrafter"/>
</dbReference>
<dbReference type="GO" id="GO:0042277">
    <property type="term" value="F:peptide binding"/>
    <property type="evidence" value="ECO:0007669"/>
    <property type="project" value="TreeGrafter"/>
</dbReference>
<dbReference type="GO" id="GO:0070006">
    <property type="term" value="F:metalloaminopeptidase activity"/>
    <property type="evidence" value="ECO:0007669"/>
    <property type="project" value="TreeGrafter"/>
</dbReference>
<evidence type="ECO:0000313" key="3">
    <source>
        <dbReference type="Proteomes" id="UP001415857"/>
    </source>
</evidence>
<accession>A0AAP0WN32</accession>
<evidence type="ECO:0000259" key="1">
    <source>
        <dbReference type="Pfam" id="PF17900"/>
    </source>
</evidence>
<dbReference type="Pfam" id="PF17900">
    <property type="entry name" value="Peptidase_M1_N"/>
    <property type="match status" value="1"/>
</dbReference>
<name>A0AAP0WN32_LIQFO</name>
<dbReference type="PANTHER" id="PTHR11533:SF174">
    <property type="entry name" value="PUROMYCIN-SENSITIVE AMINOPEPTIDASE-RELATED"/>
    <property type="match status" value="1"/>
</dbReference>
<dbReference type="InterPro" id="IPR050344">
    <property type="entry name" value="Peptidase_M1_aminopeptidases"/>
</dbReference>
<dbReference type="EMBL" id="JBBPBK010000012">
    <property type="protein sequence ID" value="KAK9274299.1"/>
    <property type="molecule type" value="Genomic_DNA"/>
</dbReference>
<dbReference type="Proteomes" id="UP001415857">
    <property type="component" value="Unassembled WGS sequence"/>
</dbReference>
<dbReference type="SUPFAM" id="SSF55486">
    <property type="entry name" value="Metalloproteases ('zincins'), catalytic domain"/>
    <property type="match status" value="1"/>
</dbReference>
<dbReference type="SUPFAM" id="SSF63737">
    <property type="entry name" value="Leukotriene A4 hydrolase N-terminal domain"/>
    <property type="match status" value="1"/>
</dbReference>
<dbReference type="PANTHER" id="PTHR11533">
    <property type="entry name" value="PROTEASE M1 ZINC METALLOPROTEASE"/>
    <property type="match status" value="1"/>
</dbReference>
<reference evidence="2 3" key="1">
    <citation type="journal article" date="2024" name="Plant J.">
        <title>Genome sequences and population genomics reveal climatic adaptation and genomic divergence between two closely related sweetgum species.</title>
        <authorList>
            <person name="Xu W.Q."/>
            <person name="Ren C.Q."/>
            <person name="Zhang X.Y."/>
            <person name="Comes H.P."/>
            <person name="Liu X.H."/>
            <person name="Li Y.G."/>
            <person name="Kettle C.J."/>
            <person name="Jalonen R."/>
            <person name="Gaisberger H."/>
            <person name="Ma Y.Z."/>
            <person name="Qiu Y.X."/>
        </authorList>
    </citation>
    <scope>NUCLEOTIDE SEQUENCE [LARGE SCALE GENOMIC DNA]</scope>
    <source>
        <strain evidence="2">Hangzhou</strain>
    </source>
</reference>
<dbReference type="AlphaFoldDB" id="A0AAP0WN32"/>
<keyword evidence="3" id="KW-1185">Reference proteome</keyword>
<dbReference type="GO" id="GO:0008270">
    <property type="term" value="F:zinc ion binding"/>
    <property type="evidence" value="ECO:0007669"/>
    <property type="project" value="InterPro"/>
</dbReference>
<dbReference type="InterPro" id="IPR042097">
    <property type="entry name" value="Aminopeptidase_N-like_N_sf"/>
</dbReference>
<protein>
    <recommendedName>
        <fullName evidence="1">Aminopeptidase N-like N-terminal domain-containing protein</fullName>
    </recommendedName>
</protein>